<evidence type="ECO:0000313" key="2">
    <source>
        <dbReference type="Proteomes" id="UP001519291"/>
    </source>
</evidence>
<dbReference type="Proteomes" id="UP001519291">
    <property type="component" value="Unassembled WGS sequence"/>
</dbReference>
<reference evidence="1 2" key="1">
    <citation type="submission" date="2021-03" db="EMBL/GenBank/DDBJ databases">
        <title>Sequencing the genomes of 1000 actinobacteria strains.</title>
        <authorList>
            <person name="Klenk H.-P."/>
        </authorList>
    </citation>
    <scope>NUCLEOTIDE SEQUENCE [LARGE SCALE GENOMIC DNA]</scope>
    <source>
        <strain evidence="1 2">DSM 41480</strain>
    </source>
</reference>
<sequence length="81" mass="9509">MRRHASEGDWNDDPDHPCCSTSREARILLEEALHALPPRAARELRAVVAPLDALFLDRVLPDQRHSDAPDWWTYTHHRKRY</sequence>
<dbReference type="GeneID" id="91572414"/>
<gene>
    <name evidence="1" type="ORF">JO379_005560</name>
</gene>
<protein>
    <submittedName>
        <fullName evidence="1">Uncharacterized protein</fullName>
    </submittedName>
</protein>
<evidence type="ECO:0000313" key="1">
    <source>
        <dbReference type="EMBL" id="MBP2406091.1"/>
    </source>
</evidence>
<name>A0ABS4YBB8_9ACTN</name>
<organism evidence="1 2">
    <name type="scientific">Streptomyces syringium</name>
    <dbReference type="NCBI Taxonomy" id="76729"/>
    <lineage>
        <taxon>Bacteria</taxon>
        <taxon>Bacillati</taxon>
        <taxon>Actinomycetota</taxon>
        <taxon>Actinomycetes</taxon>
        <taxon>Kitasatosporales</taxon>
        <taxon>Streptomycetaceae</taxon>
        <taxon>Streptomyces</taxon>
    </lineage>
</organism>
<accession>A0ABS4YBB8</accession>
<comment type="caution">
    <text evidence="1">The sequence shown here is derived from an EMBL/GenBank/DDBJ whole genome shotgun (WGS) entry which is preliminary data.</text>
</comment>
<keyword evidence="2" id="KW-1185">Reference proteome</keyword>
<dbReference type="EMBL" id="JAGIOH010000001">
    <property type="protein sequence ID" value="MBP2406091.1"/>
    <property type="molecule type" value="Genomic_DNA"/>
</dbReference>
<proteinExistence type="predicted"/>
<dbReference type="RefSeq" id="WP_209517513.1">
    <property type="nucleotide sequence ID" value="NZ_JAGIOH010000001.1"/>
</dbReference>